<evidence type="ECO:0000256" key="8">
    <source>
        <dbReference type="SAM" id="Phobius"/>
    </source>
</evidence>
<dbReference type="InterPro" id="IPR050297">
    <property type="entry name" value="LipidA_mod_glycosyltrf_83"/>
</dbReference>
<feature type="transmembrane region" description="Helical" evidence="8">
    <location>
        <begin position="391"/>
        <end position="409"/>
    </location>
</feature>
<evidence type="ECO:0000259" key="9">
    <source>
        <dbReference type="Pfam" id="PF13231"/>
    </source>
</evidence>
<proteinExistence type="predicted"/>
<feature type="transmembrane region" description="Helical" evidence="8">
    <location>
        <begin position="16"/>
        <end position="36"/>
    </location>
</feature>
<dbReference type="PANTHER" id="PTHR33908">
    <property type="entry name" value="MANNOSYLTRANSFERASE YKCB-RELATED"/>
    <property type="match status" value="1"/>
</dbReference>
<dbReference type="InterPro" id="IPR038731">
    <property type="entry name" value="RgtA/B/C-like"/>
</dbReference>
<keyword evidence="11" id="KW-1185">Reference proteome</keyword>
<evidence type="ECO:0000256" key="6">
    <source>
        <dbReference type="ARBA" id="ARBA00022989"/>
    </source>
</evidence>
<feature type="transmembrane region" description="Helical" evidence="8">
    <location>
        <begin position="169"/>
        <end position="188"/>
    </location>
</feature>
<name>A0ABR6PPH7_9SPHI</name>
<feature type="transmembrane region" description="Helical" evidence="8">
    <location>
        <begin position="366"/>
        <end position="385"/>
    </location>
</feature>
<feature type="transmembrane region" description="Helical" evidence="8">
    <location>
        <begin position="336"/>
        <end position="354"/>
    </location>
</feature>
<feature type="transmembrane region" description="Helical" evidence="8">
    <location>
        <begin position="311"/>
        <end position="330"/>
    </location>
</feature>
<gene>
    <name evidence="10" type="ORF">HDF23_004450</name>
</gene>
<organism evidence="10 11">
    <name type="scientific">Mucilaginibacter lappiensis</name>
    <dbReference type="NCBI Taxonomy" id="354630"/>
    <lineage>
        <taxon>Bacteria</taxon>
        <taxon>Pseudomonadati</taxon>
        <taxon>Bacteroidota</taxon>
        <taxon>Sphingobacteriia</taxon>
        <taxon>Sphingobacteriales</taxon>
        <taxon>Sphingobacteriaceae</taxon>
        <taxon>Mucilaginibacter</taxon>
    </lineage>
</organism>
<accession>A0ABR6PPH7</accession>
<evidence type="ECO:0000256" key="5">
    <source>
        <dbReference type="ARBA" id="ARBA00022692"/>
    </source>
</evidence>
<dbReference type="EMBL" id="JACHCB010000013">
    <property type="protein sequence ID" value="MBB6111679.1"/>
    <property type="molecule type" value="Genomic_DNA"/>
</dbReference>
<feature type="transmembrane region" description="Helical" evidence="8">
    <location>
        <begin position="74"/>
        <end position="101"/>
    </location>
</feature>
<keyword evidence="2" id="KW-1003">Cell membrane</keyword>
<evidence type="ECO:0000256" key="1">
    <source>
        <dbReference type="ARBA" id="ARBA00004651"/>
    </source>
</evidence>
<dbReference type="RefSeq" id="WP_076376160.1">
    <property type="nucleotide sequence ID" value="NZ_FTMG01000013.1"/>
</dbReference>
<dbReference type="Pfam" id="PF13231">
    <property type="entry name" value="PMT_2"/>
    <property type="match status" value="1"/>
</dbReference>
<comment type="subcellular location">
    <subcellularLocation>
        <location evidence="1">Cell membrane</location>
        <topology evidence="1">Multi-pass membrane protein</topology>
    </subcellularLocation>
</comment>
<evidence type="ECO:0000256" key="2">
    <source>
        <dbReference type="ARBA" id="ARBA00022475"/>
    </source>
</evidence>
<reference evidence="10 11" key="1">
    <citation type="submission" date="2020-08" db="EMBL/GenBank/DDBJ databases">
        <title>Genomic Encyclopedia of Type Strains, Phase IV (KMG-V): Genome sequencing to study the core and pangenomes of soil and plant-associated prokaryotes.</title>
        <authorList>
            <person name="Whitman W."/>
        </authorList>
    </citation>
    <scope>NUCLEOTIDE SEQUENCE [LARGE SCALE GENOMIC DNA]</scope>
    <source>
        <strain evidence="10 11">ANJLi2</strain>
    </source>
</reference>
<keyword evidence="4" id="KW-0808">Transferase</keyword>
<keyword evidence="3" id="KW-0328">Glycosyltransferase</keyword>
<protein>
    <submittedName>
        <fullName evidence="10">4-amino-4-deoxy-L-arabinose transferase-like glycosyltransferase</fullName>
    </submittedName>
</protein>
<feature type="transmembrane region" description="Helical" evidence="8">
    <location>
        <begin position="418"/>
        <end position="439"/>
    </location>
</feature>
<evidence type="ECO:0000256" key="3">
    <source>
        <dbReference type="ARBA" id="ARBA00022676"/>
    </source>
</evidence>
<feature type="domain" description="Glycosyltransferase RgtA/B/C/D-like" evidence="9">
    <location>
        <begin position="68"/>
        <end position="222"/>
    </location>
</feature>
<feature type="transmembrane region" description="Helical" evidence="8">
    <location>
        <begin position="208"/>
        <end position="228"/>
    </location>
</feature>
<keyword evidence="7 8" id="KW-0472">Membrane</keyword>
<sequence>MNSSATTLSPAYKKPYIIVLALAILVNIAGIGIRYFTDDPSLYSVIARGMAQSNNFTDLIYHGKDWLDKPHFPFWMAALSFKIFGINTIAYKLPALLFFLMSVAYTYKLARKFYDLETSLIATLILLTAQHVLMSNTDVRAEPYIMGLLMGAIYHFYQLKERFGWTDILLGALFAACAVMTKGIYLLIPIGSAIIGDYLFKKDIKSLFHWKWLLAFILVATFTLPEIYTLYIQFDIHPEKVVFGKTGISGIHWFLWDSQFGRFNNNSFIRNSHGSVFFFLHTLLWAFAPWMLLFYCALIKHIGKMIKGVKLPEYITISGSVIMLLIFSVSKFQLPFYTNILFPFFAIITAGSIREVIQNKSKFFTIAQYTIVTLLIIAVTVLNFVFEPERWPVFVSLCILLTGITLYIYKNSGNRQRALVLLTAVIGLWVNVYLMGVVYPTLLKFKGDVHAAEYINQHYPNDEIIAAFDVPNAFDFYTHQPVAFMSMAQAAAHSKALILIDDGLKAELEKNHTNFRIVQAFYNYPRENIILPFIIKTRRLGTLERFYLVRIGKGLNGNFVSNHYIKWVYNSKAGKDDQYGPKEISSIIEFSANGVRIKQTKGFEPQNYTVASVSERVLDSTLHVKEFTYKLKDAQGHAVLLYATVNGTDCKFDFFKGDTARVTYTNSNKL</sequence>
<feature type="transmembrane region" description="Helical" evidence="8">
    <location>
        <begin position="276"/>
        <end position="299"/>
    </location>
</feature>
<evidence type="ECO:0000313" key="10">
    <source>
        <dbReference type="EMBL" id="MBB6111679.1"/>
    </source>
</evidence>
<dbReference type="PANTHER" id="PTHR33908:SF3">
    <property type="entry name" value="UNDECAPRENYL PHOSPHATE-ALPHA-4-AMINO-4-DEOXY-L-ARABINOSE ARABINOSYL TRANSFERASE"/>
    <property type="match status" value="1"/>
</dbReference>
<evidence type="ECO:0000256" key="7">
    <source>
        <dbReference type="ARBA" id="ARBA00023136"/>
    </source>
</evidence>
<keyword evidence="6 8" id="KW-1133">Transmembrane helix</keyword>
<keyword evidence="5 8" id="KW-0812">Transmembrane</keyword>
<evidence type="ECO:0000256" key="4">
    <source>
        <dbReference type="ARBA" id="ARBA00022679"/>
    </source>
</evidence>
<evidence type="ECO:0000313" key="11">
    <source>
        <dbReference type="Proteomes" id="UP000541583"/>
    </source>
</evidence>
<comment type="caution">
    <text evidence="10">The sequence shown here is derived from an EMBL/GenBank/DDBJ whole genome shotgun (WGS) entry which is preliminary data.</text>
</comment>
<dbReference type="Proteomes" id="UP000541583">
    <property type="component" value="Unassembled WGS sequence"/>
</dbReference>